<evidence type="ECO:0000313" key="2">
    <source>
        <dbReference type="Proteomes" id="UP000242497"/>
    </source>
</evidence>
<protein>
    <submittedName>
        <fullName evidence="1">Uncharacterized protein</fullName>
    </submittedName>
</protein>
<sequence length="127" mass="15231">MSMEMKIETTYNVAILLLKLVDYHLEILKQELELKMRKEKEIIKEIDCYSYLKIKLLLYLGINNKEIKMRFEEQDILMLGEVCYLFFIVTKKIINVEKKVVEELKQFHIKLEKCINIIDDNASKNLN</sequence>
<dbReference type="RefSeq" id="WP_072889835.1">
    <property type="nucleotide sequence ID" value="NZ_FRAE01000058.1"/>
</dbReference>
<organism evidence="1 2">
    <name type="scientific">Tepidibacter formicigenes DSM 15518</name>
    <dbReference type="NCBI Taxonomy" id="1123349"/>
    <lineage>
        <taxon>Bacteria</taxon>
        <taxon>Bacillati</taxon>
        <taxon>Bacillota</taxon>
        <taxon>Clostridia</taxon>
        <taxon>Peptostreptococcales</taxon>
        <taxon>Peptostreptococcaceae</taxon>
        <taxon>Tepidibacter</taxon>
    </lineage>
</organism>
<gene>
    <name evidence="1" type="ORF">SAMN02744037_02134</name>
</gene>
<name>A0A1M6RKI1_9FIRM</name>
<accession>A0A1M6RKI1</accession>
<dbReference type="Proteomes" id="UP000242497">
    <property type="component" value="Unassembled WGS sequence"/>
</dbReference>
<keyword evidence="2" id="KW-1185">Reference proteome</keyword>
<dbReference type="AlphaFoldDB" id="A0A1M6RKI1"/>
<evidence type="ECO:0000313" key="1">
    <source>
        <dbReference type="EMBL" id="SHK32939.1"/>
    </source>
</evidence>
<dbReference type="EMBL" id="FRAE01000058">
    <property type="protein sequence ID" value="SHK32939.1"/>
    <property type="molecule type" value="Genomic_DNA"/>
</dbReference>
<dbReference type="STRING" id="1123349.SAMN02744037_02134"/>
<reference evidence="2" key="1">
    <citation type="submission" date="2016-11" db="EMBL/GenBank/DDBJ databases">
        <authorList>
            <person name="Varghese N."/>
            <person name="Submissions S."/>
        </authorList>
    </citation>
    <scope>NUCLEOTIDE SEQUENCE [LARGE SCALE GENOMIC DNA]</scope>
    <source>
        <strain evidence="2">DSM 15518</strain>
    </source>
</reference>
<proteinExistence type="predicted"/>